<dbReference type="AlphaFoldDB" id="A0A0C3EYB1"/>
<dbReference type="InParanoid" id="A0A0C3EYB1"/>
<reference evidence="2 3" key="1">
    <citation type="submission" date="2014-04" db="EMBL/GenBank/DDBJ databases">
        <authorList>
            <consortium name="DOE Joint Genome Institute"/>
            <person name="Kuo A."/>
            <person name="Tarkka M."/>
            <person name="Buscot F."/>
            <person name="Kohler A."/>
            <person name="Nagy L.G."/>
            <person name="Floudas D."/>
            <person name="Copeland A."/>
            <person name="Barry K.W."/>
            <person name="Cichocki N."/>
            <person name="Veneault-Fourrey C."/>
            <person name="LaButti K."/>
            <person name="Lindquist E.A."/>
            <person name="Lipzen A."/>
            <person name="Lundell T."/>
            <person name="Morin E."/>
            <person name="Murat C."/>
            <person name="Sun H."/>
            <person name="Tunlid A."/>
            <person name="Henrissat B."/>
            <person name="Grigoriev I.V."/>
            <person name="Hibbett D.S."/>
            <person name="Martin F."/>
            <person name="Nordberg H.P."/>
            <person name="Cantor M.N."/>
            <person name="Hua S.X."/>
        </authorList>
    </citation>
    <scope>NUCLEOTIDE SEQUENCE [LARGE SCALE GENOMIC DNA]</scope>
    <source>
        <strain evidence="2 3">F 1598</strain>
    </source>
</reference>
<dbReference type="HOGENOM" id="CLU_1384633_0_0_1"/>
<keyword evidence="3" id="KW-1185">Reference proteome</keyword>
<feature type="compositionally biased region" description="Acidic residues" evidence="1">
    <location>
        <begin position="107"/>
        <end position="116"/>
    </location>
</feature>
<evidence type="ECO:0000313" key="3">
    <source>
        <dbReference type="Proteomes" id="UP000054166"/>
    </source>
</evidence>
<organism evidence="2 3">
    <name type="scientific">Piloderma croceum (strain F 1598)</name>
    <dbReference type="NCBI Taxonomy" id="765440"/>
    <lineage>
        <taxon>Eukaryota</taxon>
        <taxon>Fungi</taxon>
        <taxon>Dikarya</taxon>
        <taxon>Basidiomycota</taxon>
        <taxon>Agaricomycotina</taxon>
        <taxon>Agaricomycetes</taxon>
        <taxon>Agaricomycetidae</taxon>
        <taxon>Atheliales</taxon>
        <taxon>Atheliaceae</taxon>
        <taxon>Piloderma</taxon>
    </lineage>
</organism>
<proteinExistence type="predicted"/>
<dbReference type="Proteomes" id="UP000054166">
    <property type="component" value="Unassembled WGS sequence"/>
</dbReference>
<protein>
    <submittedName>
        <fullName evidence="2">Uncharacterized protein</fullName>
    </submittedName>
</protein>
<name>A0A0C3EYB1_PILCF</name>
<sequence length="197" mass="21662">MPTLLSPLVELLTIEEDISCDRAITDLLDKLASLGDLFPIIKEVPSSTAPPIPSTLFTVEEPVGPSQDQTSKETPVRVINDSFVRPQWSIPRVVEEPLAKRTSYDPSSDDEEEEIPEGLTSSTHPFYRGHQYPPPPPLVPPEDVKLPPSLPSTSSTSSSSMAAVVPPPTPKEKGRHPDPFTQKSGYEKFCQQLSLFF</sequence>
<gene>
    <name evidence="2" type="ORF">PILCRDRAFT_15650</name>
</gene>
<dbReference type="STRING" id="765440.A0A0C3EYB1"/>
<accession>A0A0C3EYB1</accession>
<evidence type="ECO:0000313" key="2">
    <source>
        <dbReference type="EMBL" id="KIM72959.1"/>
    </source>
</evidence>
<feature type="region of interest" description="Disordered" evidence="1">
    <location>
        <begin position="98"/>
        <end position="184"/>
    </location>
</feature>
<feature type="compositionally biased region" description="Low complexity" evidence="1">
    <location>
        <begin position="151"/>
        <end position="164"/>
    </location>
</feature>
<reference evidence="3" key="2">
    <citation type="submission" date="2015-01" db="EMBL/GenBank/DDBJ databases">
        <title>Evolutionary Origins and Diversification of the Mycorrhizal Mutualists.</title>
        <authorList>
            <consortium name="DOE Joint Genome Institute"/>
            <consortium name="Mycorrhizal Genomics Consortium"/>
            <person name="Kohler A."/>
            <person name="Kuo A."/>
            <person name="Nagy L.G."/>
            <person name="Floudas D."/>
            <person name="Copeland A."/>
            <person name="Barry K.W."/>
            <person name="Cichocki N."/>
            <person name="Veneault-Fourrey C."/>
            <person name="LaButti K."/>
            <person name="Lindquist E.A."/>
            <person name="Lipzen A."/>
            <person name="Lundell T."/>
            <person name="Morin E."/>
            <person name="Murat C."/>
            <person name="Riley R."/>
            <person name="Ohm R."/>
            <person name="Sun H."/>
            <person name="Tunlid A."/>
            <person name="Henrissat B."/>
            <person name="Grigoriev I.V."/>
            <person name="Hibbett D.S."/>
            <person name="Martin F."/>
        </authorList>
    </citation>
    <scope>NUCLEOTIDE SEQUENCE [LARGE SCALE GENOMIC DNA]</scope>
    <source>
        <strain evidence="3">F 1598</strain>
    </source>
</reference>
<evidence type="ECO:0000256" key="1">
    <source>
        <dbReference type="SAM" id="MobiDB-lite"/>
    </source>
</evidence>
<dbReference type="EMBL" id="KN833099">
    <property type="protein sequence ID" value="KIM72959.1"/>
    <property type="molecule type" value="Genomic_DNA"/>
</dbReference>